<feature type="non-terminal residue" evidence="2">
    <location>
        <position position="259"/>
    </location>
</feature>
<dbReference type="InterPro" id="IPR013976">
    <property type="entry name" value="HDOD"/>
</dbReference>
<reference evidence="2 3" key="1">
    <citation type="submission" date="2020-08" db="EMBL/GenBank/DDBJ databases">
        <title>Bridging the membrane lipid divide: bacteria of the FCB group superphylum have the potential to synthesize archaeal ether lipids.</title>
        <authorList>
            <person name="Villanueva L."/>
            <person name="Von Meijenfeldt F.A.B."/>
            <person name="Westbye A.B."/>
            <person name="Yadav S."/>
            <person name="Hopmans E.C."/>
            <person name="Dutilh B.E."/>
            <person name="Sinninghe Damste J.S."/>
        </authorList>
    </citation>
    <scope>NUCLEOTIDE SEQUENCE [LARGE SCALE GENOMIC DNA]</scope>
    <source>
        <strain evidence="2">NIOZ-UU17</strain>
    </source>
</reference>
<dbReference type="InterPro" id="IPR006675">
    <property type="entry name" value="HDIG_dom"/>
</dbReference>
<dbReference type="NCBIfam" id="TIGR00277">
    <property type="entry name" value="HDIG"/>
    <property type="match status" value="1"/>
</dbReference>
<dbReference type="SMART" id="SM00471">
    <property type="entry name" value="HDc"/>
    <property type="match status" value="1"/>
</dbReference>
<dbReference type="InterPro" id="IPR052340">
    <property type="entry name" value="RNase_Y/CdgJ"/>
</dbReference>
<evidence type="ECO:0000313" key="2">
    <source>
        <dbReference type="EMBL" id="MBC8433167.1"/>
    </source>
</evidence>
<protein>
    <submittedName>
        <fullName evidence="2">HDOD domain-containing protein</fullName>
    </submittedName>
</protein>
<dbReference type="PANTHER" id="PTHR33525">
    <property type="match status" value="1"/>
</dbReference>
<proteinExistence type="predicted"/>
<comment type="caution">
    <text evidence="2">The sequence shown here is derived from an EMBL/GenBank/DDBJ whole genome shotgun (WGS) entry which is preliminary data.</text>
</comment>
<accession>A0A8J6P5W1</accession>
<dbReference type="Pfam" id="PF08668">
    <property type="entry name" value="HDOD"/>
    <property type="match status" value="1"/>
</dbReference>
<dbReference type="Proteomes" id="UP000605201">
    <property type="component" value="Unassembled WGS sequence"/>
</dbReference>
<sequence>MEAKAILKKLDRIDSLPTLPAIVMEVNKMLLDFDTTINQVGDCIQKDQAMVSKILKLVNSAFFGLKGSVSTIPHAVVILGFNTIRNAVVSTSIIDAFSSDKIFNGFDIKQFWKHSVSVAVTSKHLAEKTKLHPADDCFVGGLLHDMGKIVLLQHFEDLFQKVLLVVKAGGRTFYEAEKSEIAVDHAWIGGYLAQRWQLPKGLVDAIRFHHAVGSSPGNLHLSMIVHTADIIVNTCGVDSKDDLGLTEISADVLKVMGSQ</sequence>
<dbReference type="CDD" id="cd00077">
    <property type="entry name" value="HDc"/>
    <property type="match status" value="1"/>
</dbReference>
<dbReference type="SUPFAM" id="SSF109604">
    <property type="entry name" value="HD-domain/PDEase-like"/>
    <property type="match status" value="1"/>
</dbReference>
<evidence type="ECO:0000313" key="3">
    <source>
        <dbReference type="Proteomes" id="UP000605201"/>
    </source>
</evidence>
<dbReference type="AlphaFoldDB" id="A0A8J6P5W1"/>
<feature type="domain" description="HDOD" evidence="1">
    <location>
        <begin position="16"/>
        <end position="212"/>
    </location>
</feature>
<dbReference type="Gene3D" id="1.10.3210.10">
    <property type="entry name" value="Hypothetical protein af1432"/>
    <property type="match status" value="1"/>
</dbReference>
<dbReference type="InterPro" id="IPR003607">
    <property type="entry name" value="HD/PDEase_dom"/>
</dbReference>
<dbReference type="PROSITE" id="PS51833">
    <property type="entry name" value="HDOD"/>
    <property type="match status" value="1"/>
</dbReference>
<dbReference type="PANTHER" id="PTHR33525:SF3">
    <property type="entry name" value="RIBONUCLEASE Y"/>
    <property type="match status" value="1"/>
</dbReference>
<dbReference type="EMBL" id="JACNIG010000276">
    <property type="protein sequence ID" value="MBC8433167.1"/>
    <property type="molecule type" value="Genomic_DNA"/>
</dbReference>
<gene>
    <name evidence="2" type="ORF">H8D96_14760</name>
</gene>
<organism evidence="2 3">
    <name type="scientific">Candidatus Desulfatibia vada</name>
    <dbReference type="NCBI Taxonomy" id="2841696"/>
    <lineage>
        <taxon>Bacteria</taxon>
        <taxon>Pseudomonadati</taxon>
        <taxon>Thermodesulfobacteriota</taxon>
        <taxon>Desulfobacteria</taxon>
        <taxon>Desulfobacterales</taxon>
        <taxon>Desulfobacterales incertae sedis</taxon>
        <taxon>Candidatus Desulfatibia</taxon>
    </lineage>
</organism>
<name>A0A8J6P5W1_9BACT</name>
<evidence type="ECO:0000259" key="1">
    <source>
        <dbReference type="PROSITE" id="PS51833"/>
    </source>
</evidence>